<gene>
    <name evidence="7" type="ORF">EXH44_03790</name>
</gene>
<evidence type="ECO:0000313" key="7">
    <source>
        <dbReference type="EMBL" id="QBQ63416.1"/>
    </source>
</evidence>
<protein>
    <submittedName>
        <fullName evidence="7">O-antigen ligase family protein</fullName>
    </submittedName>
</protein>
<feature type="transmembrane region" description="Helical" evidence="5">
    <location>
        <begin position="69"/>
        <end position="87"/>
    </location>
</feature>
<dbReference type="InterPro" id="IPR007016">
    <property type="entry name" value="O-antigen_ligase-rel_domated"/>
</dbReference>
<feature type="transmembrane region" description="Helical" evidence="5">
    <location>
        <begin position="12"/>
        <end position="31"/>
    </location>
</feature>
<feature type="transmembrane region" description="Helical" evidence="5">
    <location>
        <begin position="206"/>
        <end position="222"/>
    </location>
</feature>
<evidence type="ECO:0000256" key="4">
    <source>
        <dbReference type="ARBA" id="ARBA00023136"/>
    </source>
</evidence>
<comment type="subcellular location">
    <subcellularLocation>
        <location evidence="1">Membrane</location>
        <topology evidence="1">Multi-pass membrane protein</topology>
    </subcellularLocation>
</comment>
<keyword evidence="4 5" id="KW-0472">Membrane</keyword>
<feature type="domain" description="O-antigen ligase-related" evidence="6">
    <location>
        <begin position="191"/>
        <end position="345"/>
    </location>
</feature>
<dbReference type="KEGG" id="aio:EXH44_03790"/>
<keyword evidence="8" id="KW-1185">Reference proteome</keyword>
<evidence type="ECO:0000313" key="8">
    <source>
        <dbReference type="Proteomes" id="UP000294444"/>
    </source>
</evidence>
<dbReference type="EMBL" id="CP038145">
    <property type="protein sequence ID" value="QBQ63416.1"/>
    <property type="molecule type" value="Genomic_DNA"/>
</dbReference>
<dbReference type="RefSeq" id="WP_162856338.1">
    <property type="nucleotide sequence ID" value="NZ_CP038145.1"/>
</dbReference>
<feature type="transmembrane region" description="Helical" evidence="5">
    <location>
        <begin position="183"/>
        <end position="200"/>
    </location>
</feature>
<dbReference type="PANTHER" id="PTHR37422">
    <property type="entry name" value="TEICHURONIC ACID BIOSYNTHESIS PROTEIN TUAE"/>
    <property type="match status" value="1"/>
</dbReference>
<evidence type="ECO:0000259" key="6">
    <source>
        <dbReference type="Pfam" id="PF04932"/>
    </source>
</evidence>
<evidence type="ECO:0000256" key="1">
    <source>
        <dbReference type="ARBA" id="ARBA00004141"/>
    </source>
</evidence>
<feature type="transmembrane region" description="Helical" evidence="5">
    <location>
        <begin position="37"/>
        <end position="57"/>
    </location>
</feature>
<dbReference type="AlphaFoldDB" id="A0A4P7CEW3"/>
<organism evidence="7 8">
    <name type="scientific">Actinobacillus indolicus</name>
    <dbReference type="NCBI Taxonomy" id="51049"/>
    <lineage>
        <taxon>Bacteria</taxon>
        <taxon>Pseudomonadati</taxon>
        <taxon>Pseudomonadota</taxon>
        <taxon>Gammaproteobacteria</taxon>
        <taxon>Pasteurellales</taxon>
        <taxon>Pasteurellaceae</taxon>
        <taxon>Actinobacillus</taxon>
    </lineage>
</organism>
<feature type="transmembrane region" description="Helical" evidence="5">
    <location>
        <begin position="121"/>
        <end position="143"/>
    </location>
</feature>
<dbReference type="Proteomes" id="UP000294444">
    <property type="component" value="Chromosome"/>
</dbReference>
<feature type="transmembrane region" description="Helical" evidence="5">
    <location>
        <begin position="392"/>
        <end position="411"/>
    </location>
</feature>
<keyword evidence="3 5" id="KW-1133">Transmembrane helix</keyword>
<proteinExistence type="predicted"/>
<reference evidence="7 8" key="1">
    <citation type="submission" date="2019-03" db="EMBL/GenBank/DDBJ databases">
        <authorList>
            <person name="Che Y."/>
            <person name="Zhou L."/>
        </authorList>
    </citation>
    <scope>NUCLEOTIDE SEQUENCE [LARGE SCALE GENOMIC DNA]</scope>
    <source>
        <strain evidence="7 8">AIFJ1607</strain>
    </source>
</reference>
<dbReference type="GO" id="GO:0016874">
    <property type="term" value="F:ligase activity"/>
    <property type="evidence" value="ECO:0007669"/>
    <property type="project" value="UniProtKB-KW"/>
</dbReference>
<evidence type="ECO:0000256" key="5">
    <source>
        <dbReference type="SAM" id="Phobius"/>
    </source>
</evidence>
<feature type="transmembrane region" description="Helical" evidence="5">
    <location>
        <begin position="99"/>
        <end position="114"/>
    </location>
</feature>
<feature type="transmembrane region" description="Helical" evidence="5">
    <location>
        <begin position="369"/>
        <end position="386"/>
    </location>
</feature>
<evidence type="ECO:0000256" key="2">
    <source>
        <dbReference type="ARBA" id="ARBA00022692"/>
    </source>
</evidence>
<keyword evidence="2 5" id="KW-0812">Transmembrane</keyword>
<dbReference type="GO" id="GO:0016020">
    <property type="term" value="C:membrane"/>
    <property type="evidence" value="ECO:0007669"/>
    <property type="project" value="UniProtKB-SubCell"/>
</dbReference>
<evidence type="ECO:0000256" key="3">
    <source>
        <dbReference type="ARBA" id="ARBA00022989"/>
    </source>
</evidence>
<name>A0A4P7CEW3_9PAST</name>
<sequence length="419" mass="47949">MPTFLTRIETKHISFMLNILVSLFFITVLMFKKGYSYVPMTLGGISVIYLLLYIFKFKKKWVLDKDDKWLIFAFLAYFSTFVMSAIVHGDGFREVDNPSRVLLFIPIILLLTHLSQRIHFIFYAIPVGAITTGLLALIQKFYLGLPKPFPEIMHIQAGNVSIALASFSIAIAIYWGIQKNYKWIIISVLGAIFGMLASALSGARGGWVGFPFVILAVLFFYRRYLNMKWTTAVLGIFFIFAVILSSVPKFGVIQRYYDAKSDITEYLSHKNKASSLGARFDMWENALLGIKEQPFLGWGSKGYIELKKDQIAQGTMASSTLGFNDPHNQYLDAFVKRGIWGFLGLMLIIFFPLHYFFRKMNSANLEVKSVAMLGFIHIFSTMFYFLSQTFLAHNSGSIFYFFLVIIFYSLIKIKENLKP</sequence>
<dbReference type="Pfam" id="PF04932">
    <property type="entry name" value="Wzy_C"/>
    <property type="match status" value="1"/>
</dbReference>
<feature type="transmembrane region" description="Helical" evidence="5">
    <location>
        <begin position="338"/>
        <end position="357"/>
    </location>
</feature>
<accession>A0A4P7CEW3</accession>
<dbReference type="PANTHER" id="PTHR37422:SF17">
    <property type="entry name" value="O-ANTIGEN LIGASE"/>
    <property type="match status" value="1"/>
</dbReference>
<dbReference type="InterPro" id="IPR051533">
    <property type="entry name" value="WaaL-like"/>
</dbReference>
<feature type="transmembrane region" description="Helical" evidence="5">
    <location>
        <begin position="229"/>
        <end position="247"/>
    </location>
</feature>
<keyword evidence="7" id="KW-0436">Ligase</keyword>
<feature type="transmembrane region" description="Helical" evidence="5">
    <location>
        <begin position="155"/>
        <end position="176"/>
    </location>
</feature>